<reference evidence="2" key="1">
    <citation type="submission" date="2011-07" db="EMBL/GenBank/DDBJ databases">
        <authorList>
            <consortium name="Caenorhabditis brenneri Sequencing and Analysis Consortium"/>
            <person name="Wilson R.K."/>
        </authorList>
    </citation>
    <scope>NUCLEOTIDE SEQUENCE [LARGE SCALE GENOMIC DNA]</scope>
    <source>
        <strain evidence="2">PB2801</strain>
    </source>
</reference>
<dbReference type="AlphaFoldDB" id="G0NVN7"/>
<dbReference type="EMBL" id="GL379958">
    <property type="protein sequence ID" value="EGT38462.1"/>
    <property type="molecule type" value="Genomic_DNA"/>
</dbReference>
<sequence length="243" mass="28397">MEHIIELLSYPPIRVPINGKNAVFRAAIWIKRHQNCVTRVSFSASPKDIRMHTVSFKENSELFIKLNSRTEDCTEKVSFSTPLRYRKWILEFVNPLIELNVRIDLGGNMVVTCSPEEVRIENLNILPINFVWSLNCQKLRIVGNVSPIVMAHRLISSWASSDINASSTIKQLIFELKETEGIEEWIMEDRWKKSEEELQYPIYGKIKEYYKMYHASRKVILFETHHDGKKLLVVDLEQYGLDV</sequence>
<dbReference type="Proteomes" id="UP000008068">
    <property type="component" value="Unassembled WGS sequence"/>
</dbReference>
<dbReference type="InParanoid" id="G0NVN7"/>
<organism evidence="2">
    <name type="scientific">Caenorhabditis brenneri</name>
    <name type="common">Nematode worm</name>
    <dbReference type="NCBI Taxonomy" id="135651"/>
    <lineage>
        <taxon>Eukaryota</taxon>
        <taxon>Metazoa</taxon>
        <taxon>Ecdysozoa</taxon>
        <taxon>Nematoda</taxon>
        <taxon>Chromadorea</taxon>
        <taxon>Rhabditida</taxon>
        <taxon>Rhabditina</taxon>
        <taxon>Rhabditomorpha</taxon>
        <taxon>Rhabditoidea</taxon>
        <taxon>Rhabditidae</taxon>
        <taxon>Peloderinae</taxon>
        <taxon>Caenorhabditis</taxon>
    </lineage>
</organism>
<evidence type="ECO:0000313" key="1">
    <source>
        <dbReference type="EMBL" id="EGT38462.1"/>
    </source>
</evidence>
<keyword evidence="2" id="KW-1185">Reference proteome</keyword>
<evidence type="ECO:0000313" key="2">
    <source>
        <dbReference type="Proteomes" id="UP000008068"/>
    </source>
</evidence>
<name>G0NVN7_CAEBE</name>
<proteinExistence type="predicted"/>
<gene>
    <name evidence="1" type="ORF">CAEBREN_09993</name>
</gene>
<protein>
    <submittedName>
        <fullName evidence="1">Uncharacterized protein</fullName>
    </submittedName>
</protein>
<accession>G0NVN7</accession>
<dbReference type="HOGENOM" id="CLU_081940_0_0_1"/>